<evidence type="ECO:0000313" key="5">
    <source>
        <dbReference type="Proteomes" id="UP000245627"/>
    </source>
</evidence>
<comment type="caution">
    <text evidence="4">The sequence shown here is derived from an EMBL/GenBank/DDBJ whole genome shotgun (WGS) entry which is preliminary data.</text>
</comment>
<dbReference type="AlphaFoldDB" id="A0A2T8HF11"/>
<organism evidence="4 5">
    <name type="scientific">Sphingobacterium corticibacter</name>
    <dbReference type="NCBI Taxonomy" id="2171749"/>
    <lineage>
        <taxon>Bacteria</taxon>
        <taxon>Pseudomonadati</taxon>
        <taxon>Bacteroidota</taxon>
        <taxon>Sphingobacteriia</taxon>
        <taxon>Sphingobacteriales</taxon>
        <taxon>Sphingobacteriaceae</taxon>
        <taxon>Sphingobacterium</taxon>
    </lineage>
</organism>
<name>A0A2T8HF11_9SPHI</name>
<evidence type="ECO:0000313" key="4">
    <source>
        <dbReference type="EMBL" id="PVH23980.1"/>
    </source>
</evidence>
<dbReference type="PROSITE" id="PS50977">
    <property type="entry name" value="HTH_TETR_2"/>
    <property type="match status" value="1"/>
</dbReference>
<sequence length="197" mass="23136">MNVQSTDKREAIFQSTLVLLQDNGFHGTPMSQIAQQAKISVGTIYHYFESKEALIMELFSYCKAKLMGYLFEETTLTEDQYEQEFRVVWKRFVLFNTDYPSYFRFMNQFYSSPFHEMERLRKLQQPGEDTTSIQSFLARGIELNQLRDTSIQILNCAFTGMAVSYVKSIIFGKVSMEQQQLDEMIDLVWKSIKKEKV</sequence>
<accession>A0A2T8HF11</accession>
<dbReference type="InterPro" id="IPR050624">
    <property type="entry name" value="HTH-type_Tx_Regulator"/>
</dbReference>
<reference evidence="4 5" key="1">
    <citation type="submission" date="2018-04" db="EMBL/GenBank/DDBJ databases">
        <title>Sphingobacterium cortibacter sp. nov.</title>
        <authorList>
            <person name="Li Y."/>
        </authorList>
    </citation>
    <scope>NUCLEOTIDE SEQUENCE [LARGE SCALE GENOMIC DNA]</scope>
    <source>
        <strain evidence="4 5">2c-3</strain>
    </source>
</reference>
<dbReference type="Pfam" id="PF22604">
    <property type="entry name" value="TetR_HI_0893_C"/>
    <property type="match status" value="1"/>
</dbReference>
<dbReference type="SUPFAM" id="SSF48498">
    <property type="entry name" value="Tetracyclin repressor-like, C-terminal domain"/>
    <property type="match status" value="1"/>
</dbReference>
<dbReference type="InterPro" id="IPR036271">
    <property type="entry name" value="Tet_transcr_reg_TetR-rel_C_sf"/>
</dbReference>
<dbReference type="SUPFAM" id="SSF46689">
    <property type="entry name" value="Homeodomain-like"/>
    <property type="match status" value="1"/>
</dbReference>
<dbReference type="InterPro" id="IPR009057">
    <property type="entry name" value="Homeodomain-like_sf"/>
</dbReference>
<dbReference type="OrthoDB" id="6430772at2"/>
<feature type="DNA-binding region" description="H-T-H motif" evidence="2">
    <location>
        <begin position="29"/>
        <end position="48"/>
    </location>
</feature>
<dbReference type="PANTHER" id="PTHR43479">
    <property type="entry name" value="ACREF/ENVCD OPERON REPRESSOR-RELATED"/>
    <property type="match status" value="1"/>
</dbReference>
<dbReference type="Proteomes" id="UP000245627">
    <property type="component" value="Unassembled WGS sequence"/>
</dbReference>
<dbReference type="Pfam" id="PF00440">
    <property type="entry name" value="TetR_N"/>
    <property type="match status" value="1"/>
</dbReference>
<dbReference type="GO" id="GO:0003677">
    <property type="term" value="F:DNA binding"/>
    <property type="evidence" value="ECO:0007669"/>
    <property type="project" value="UniProtKB-UniRule"/>
</dbReference>
<dbReference type="Gene3D" id="1.10.357.10">
    <property type="entry name" value="Tetracycline Repressor, domain 2"/>
    <property type="match status" value="1"/>
</dbReference>
<dbReference type="EMBL" id="QDKG01000008">
    <property type="protein sequence ID" value="PVH23980.1"/>
    <property type="molecule type" value="Genomic_DNA"/>
</dbReference>
<dbReference type="PRINTS" id="PR00455">
    <property type="entry name" value="HTHTETR"/>
</dbReference>
<proteinExistence type="predicted"/>
<evidence type="ECO:0000256" key="2">
    <source>
        <dbReference type="PROSITE-ProRule" id="PRU00335"/>
    </source>
</evidence>
<protein>
    <recommendedName>
        <fullName evidence="3">HTH tetR-type domain-containing protein</fullName>
    </recommendedName>
</protein>
<evidence type="ECO:0000256" key="1">
    <source>
        <dbReference type="ARBA" id="ARBA00023125"/>
    </source>
</evidence>
<dbReference type="RefSeq" id="WP_116777017.1">
    <property type="nucleotide sequence ID" value="NZ_QDKG01000008.1"/>
</dbReference>
<keyword evidence="1 2" id="KW-0238">DNA-binding</keyword>
<evidence type="ECO:0000259" key="3">
    <source>
        <dbReference type="PROSITE" id="PS50977"/>
    </source>
</evidence>
<dbReference type="PANTHER" id="PTHR43479:SF11">
    <property type="entry name" value="ACREF_ENVCD OPERON REPRESSOR-RELATED"/>
    <property type="match status" value="1"/>
</dbReference>
<gene>
    <name evidence="4" type="ORF">DC487_16155</name>
</gene>
<dbReference type="InterPro" id="IPR054422">
    <property type="entry name" value="TetR-like_HI_0893_C"/>
</dbReference>
<keyword evidence="5" id="KW-1185">Reference proteome</keyword>
<dbReference type="InterPro" id="IPR001647">
    <property type="entry name" value="HTH_TetR"/>
</dbReference>
<feature type="domain" description="HTH tetR-type" evidence="3">
    <location>
        <begin position="6"/>
        <end position="66"/>
    </location>
</feature>